<accession>A0A2T2XGT4</accession>
<sequence length="191" mass="21927">MSTKTLAFFEGGQVIEMATPIFGWPKSRRRGRRSETDRCFPNGMLKPTRDELIHFILNNVLYQVDPSLGGPIFCKHIIKPNRERNRDSMYHVVLGPHPWSGVWEVVGNRRMFDIQALFLHSANTWVPQIVLSPGNYIGVDNLNGIELDPIRLRREMICREFVSAAEYDHYANPSLSVRYTAIKSAVPGIWM</sequence>
<reference evidence="1 2" key="1">
    <citation type="journal article" date="2014" name="BMC Genomics">
        <title>Comparison of environmental and isolate Sulfobacillus genomes reveals diverse carbon, sulfur, nitrogen, and hydrogen metabolisms.</title>
        <authorList>
            <person name="Justice N.B."/>
            <person name="Norman A."/>
            <person name="Brown C.T."/>
            <person name="Singh A."/>
            <person name="Thomas B.C."/>
            <person name="Banfield J.F."/>
        </authorList>
    </citation>
    <scope>NUCLEOTIDE SEQUENCE [LARGE SCALE GENOMIC DNA]</scope>
    <source>
        <strain evidence="1">AMDSBA4</strain>
    </source>
</reference>
<dbReference type="Proteomes" id="UP000242972">
    <property type="component" value="Unassembled WGS sequence"/>
</dbReference>
<dbReference type="EMBL" id="PXYW01000017">
    <property type="protein sequence ID" value="PSR33687.1"/>
    <property type="molecule type" value="Genomic_DNA"/>
</dbReference>
<name>A0A2T2XGT4_9FIRM</name>
<evidence type="ECO:0000313" key="2">
    <source>
        <dbReference type="Proteomes" id="UP000242972"/>
    </source>
</evidence>
<proteinExistence type="predicted"/>
<protein>
    <submittedName>
        <fullName evidence="1">Uncharacterized protein</fullName>
    </submittedName>
</protein>
<organism evidence="1 2">
    <name type="scientific">Sulfobacillus benefaciens</name>
    <dbReference type="NCBI Taxonomy" id="453960"/>
    <lineage>
        <taxon>Bacteria</taxon>
        <taxon>Bacillati</taxon>
        <taxon>Bacillota</taxon>
        <taxon>Clostridia</taxon>
        <taxon>Eubacteriales</taxon>
        <taxon>Clostridiales Family XVII. Incertae Sedis</taxon>
        <taxon>Sulfobacillus</taxon>
    </lineage>
</organism>
<comment type="caution">
    <text evidence="1">The sequence shown here is derived from an EMBL/GenBank/DDBJ whole genome shotgun (WGS) entry which is preliminary data.</text>
</comment>
<dbReference type="AlphaFoldDB" id="A0A2T2XGT4"/>
<evidence type="ECO:0000313" key="1">
    <source>
        <dbReference type="EMBL" id="PSR33687.1"/>
    </source>
</evidence>
<gene>
    <name evidence="1" type="ORF">C7B46_08755</name>
</gene>